<reference evidence="4" key="1">
    <citation type="journal article" date="2019" name="Int. J. Syst. Evol. Microbiol.">
        <title>The Global Catalogue of Microorganisms (GCM) 10K type strain sequencing project: providing services to taxonomists for standard genome sequencing and annotation.</title>
        <authorList>
            <consortium name="The Broad Institute Genomics Platform"/>
            <consortium name="The Broad Institute Genome Sequencing Center for Infectious Disease"/>
            <person name="Wu L."/>
            <person name="Ma J."/>
        </authorList>
    </citation>
    <scope>NUCLEOTIDE SEQUENCE [LARGE SCALE GENOMIC DNA]</scope>
    <source>
        <strain evidence="4">CCM 8875</strain>
    </source>
</reference>
<sequence>MKTLFSGIALATTLTFGLAGSVTADPGRGRHHERDANHAHQGCPPGLAKKSPACVPPGQARRSDIRYGRGVGDRLRVEDYVLVRDLDRYDIERRDNWRYYRSDDQLYRVDAETRQILAVINLARALFN</sequence>
<protein>
    <recommendedName>
        <fullName evidence="5">Excinuclease ABC subunit A</fullName>
    </recommendedName>
</protein>
<organism evidence="3 4">
    <name type="scientific">Paracoccus nototheniae</name>
    <dbReference type="NCBI Taxonomy" id="2489002"/>
    <lineage>
        <taxon>Bacteria</taxon>
        <taxon>Pseudomonadati</taxon>
        <taxon>Pseudomonadota</taxon>
        <taxon>Alphaproteobacteria</taxon>
        <taxon>Rhodobacterales</taxon>
        <taxon>Paracoccaceae</taxon>
        <taxon>Paracoccus</taxon>
    </lineage>
</organism>
<keyword evidence="2" id="KW-0732">Signal</keyword>
<dbReference type="Gene3D" id="3.10.450.160">
    <property type="entry name" value="inner membrane protein cigr"/>
    <property type="match status" value="1"/>
</dbReference>
<dbReference type="RefSeq" id="WP_207392371.1">
    <property type="nucleotide sequence ID" value="NZ_CBCSAJ010000122.1"/>
</dbReference>
<evidence type="ECO:0000313" key="4">
    <source>
        <dbReference type="Proteomes" id="UP001597302"/>
    </source>
</evidence>
<dbReference type="Proteomes" id="UP001597302">
    <property type="component" value="Unassembled WGS sequence"/>
</dbReference>
<keyword evidence="4" id="KW-1185">Reference proteome</keyword>
<evidence type="ECO:0008006" key="5">
    <source>
        <dbReference type="Google" id="ProtNLM"/>
    </source>
</evidence>
<dbReference type="EMBL" id="JBHTOQ010000058">
    <property type="protein sequence ID" value="MFD1483465.1"/>
    <property type="molecule type" value="Genomic_DNA"/>
</dbReference>
<evidence type="ECO:0000256" key="1">
    <source>
        <dbReference type="SAM" id="MobiDB-lite"/>
    </source>
</evidence>
<name>A0ABW4E4Q7_9RHOB</name>
<proteinExistence type="predicted"/>
<evidence type="ECO:0000313" key="3">
    <source>
        <dbReference type="EMBL" id="MFD1483465.1"/>
    </source>
</evidence>
<accession>A0ABW4E4Q7</accession>
<gene>
    <name evidence="3" type="ORF">ACFQ5P_19410</name>
</gene>
<evidence type="ECO:0000256" key="2">
    <source>
        <dbReference type="SAM" id="SignalP"/>
    </source>
</evidence>
<comment type="caution">
    <text evidence="3">The sequence shown here is derived from an EMBL/GenBank/DDBJ whole genome shotgun (WGS) entry which is preliminary data.</text>
</comment>
<feature type="signal peptide" evidence="2">
    <location>
        <begin position="1"/>
        <end position="24"/>
    </location>
</feature>
<feature type="chain" id="PRO_5046675965" description="Excinuclease ABC subunit A" evidence="2">
    <location>
        <begin position="25"/>
        <end position="128"/>
    </location>
</feature>
<feature type="region of interest" description="Disordered" evidence="1">
    <location>
        <begin position="25"/>
        <end position="62"/>
    </location>
</feature>